<dbReference type="GO" id="GO:0006355">
    <property type="term" value="P:regulation of DNA-templated transcription"/>
    <property type="evidence" value="ECO:0007669"/>
    <property type="project" value="InterPro"/>
</dbReference>
<dbReference type="InterPro" id="IPR048385">
    <property type="entry name" value="Med15_central"/>
</dbReference>
<dbReference type="Gene3D" id="1.10.246.20">
    <property type="entry name" value="Coactivator CBP, KIX domain"/>
    <property type="match status" value="1"/>
</dbReference>
<evidence type="ECO:0000256" key="4">
    <source>
        <dbReference type="ARBA" id="ARBA00023015"/>
    </source>
</evidence>
<evidence type="ECO:0000256" key="1">
    <source>
        <dbReference type="ARBA" id="ARBA00004123"/>
    </source>
</evidence>
<comment type="function">
    <text evidence="9">Component of the Mediator complex, a coactivator involved in the regulated transcription of nearly all RNA polymerase II-dependent genes. Mediator functions as a bridge to convey information from gene-specific regulatory proteins to the basal RNA polymerase II transcription machinery. Mediator is recruited to promoters by direct interactions with regulatory proteins and serves as a scaffold for the assembly of a functional preinitiation complex with RNA polymerase II and the general transcription factors.</text>
</comment>
<evidence type="ECO:0000313" key="15">
    <source>
        <dbReference type="WBParaSite" id="PgR037_g106_t03"/>
    </source>
</evidence>
<evidence type="ECO:0000256" key="7">
    <source>
        <dbReference type="ARBA" id="ARBA00023242"/>
    </source>
</evidence>
<feature type="domain" description="ARC105/Med15 mediator subunit C-terminal" evidence="13">
    <location>
        <begin position="626"/>
        <end position="728"/>
    </location>
</feature>
<evidence type="ECO:0000259" key="12">
    <source>
        <dbReference type="Pfam" id="PF21538"/>
    </source>
</evidence>
<feature type="compositionally biased region" description="Pro residues" evidence="10">
    <location>
        <begin position="569"/>
        <end position="583"/>
    </location>
</feature>
<comment type="subunit">
    <text evidence="9">Component of the Mediator complex.</text>
</comment>
<reference evidence="15" key="1">
    <citation type="submission" date="2022-11" db="UniProtKB">
        <authorList>
            <consortium name="WormBaseParasite"/>
        </authorList>
    </citation>
    <scope>IDENTIFICATION</scope>
</reference>
<dbReference type="GO" id="GO:0003712">
    <property type="term" value="F:transcription coregulator activity"/>
    <property type="evidence" value="ECO:0007669"/>
    <property type="project" value="InterPro"/>
</dbReference>
<comment type="similarity">
    <text evidence="2 9">Belongs to the Mediator complex subunit 15 family.</text>
</comment>
<keyword evidence="6 9" id="KW-0804">Transcription</keyword>
<feature type="compositionally biased region" description="Pro residues" evidence="10">
    <location>
        <begin position="260"/>
        <end position="274"/>
    </location>
</feature>
<feature type="region of interest" description="Disordered" evidence="10">
    <location>
        <begin position="431"/>
        <end position="593"/>
    </location>
</feature>
<dbReference type="InterPro" id="IPR036529">
    <property type="entry name" value="KIX_dom_sf"/>
</dbReference>
<feature type="compositionally biased region" description="Pro residues" evidence="10">
    <location>
        <begin position="481"/>
        <end position="492"/>
    </location>
</feature>
<keyword evidence="4 9" id="KW-0805">Transcription regulation</keyword>
<evidence type="ECO:0000256" key="2">
    <source>
        <dbReference type="ARBA" id="ARBA00009807"/>
    </source>
</evidence>
<feature type="compositionally biased region" description="Polar residues" evidence="10">
    <location>
        <begin position="453"/>
        <end position="465"/>
    </location>
</feature>
<gene>
    <name evidence="9" type="primary">MED15</name>
</gene>
<evidence type="ECO:0000256" key="8">
    <source>
        <dbReference type="ARBA" id="ARBA00032016"/>
    </source>
</evidence>
<dbReference type="FunFam" id="1.10.246.20:FF:000006">
    <property type="entry name" value="Mediator of RNA polymerase II transcription subunit 15"/>
    <property type="match status" value="1"/>
</dbReference>
<evidence type="ECO:0000256" key="9">
    <source>
        <dbReference type="RuleBase" id="RU364148"/>
    </source>
</evidence>
<evidence type="ECO:0000256" key="5">
    <source>
        <dbReference type="ARBA" id="ARBA00023159"/>
    </source>
</evidence>
<evidence type="ECO:0000256" key="10">
    <source>
        <dbReference type="SAM" id="MobiDB-lite"/>
    </source>
</evidence>
<dbReference type="GO" id="GO:0005634">
    <property type="term" value="C:nucleus"/>
    <property type="evidence" value="ECO:0007669"/>
    <property type="project" value="UniProtKB-SubCell"/>
</dbReference>
<keyword evidence="14" id="KW-1185">Reference proteome</keyword>
<organism evidence="14 15">
    <name type="scientific">Parascaris univalens</name>
    <name type="common">Nematode worm</name>
    <dbReference type="NCBI Taxonomy" id="6257"/>
    <lineage>
        <taxon>Eukaryota</taxon>
        <taxon>Metazoa</taxon>
        <taxon>Ecdysozoa</taxon>
        <taxon>Nematoda</taxon>
        <taxon>Chromadorea</taxon>
        <taxon>Rhabditida</taxon>
        <taxon>Spirurina</taxon>
        <taxon>Ascaridomorpha</taxon>
        <taxon>Ascaridoidea</taxon>
        <taxon>Ascarididae</taxon>
        <taxon>Parascaris</taxon>
    </lineage>
</organism>
<feature type="region of interest" description="Disordered" evidence="10">
    <location>
        <begin position="239"/>
        <end position="307"/>
    </location>
</feature>
<feature type="compositionally biased region" description="Polar residues" evidence="10">
    <location>
        <begin position="146"/>
        <end position="155"/>
    </location>
</feature>
<dbReference type="InterPro" id="IPR048386">
    <property type="entry name" value="Med15_C"/>
</dbReference>
<evidence type="ECO:0000259" key="13">
    <source>
        <dbReference type="Pfam" id="PF21539"/>
    </source>
</evidence>
<dbReference type="Pfam" id="PF21539">
    <property type="entry name" value="Med15_C"/>
    <property type="match status" value="1"/>
</dbReference>
<evidence type="ECO:0000256" key="3">
    <source>
        <dbReference type="ARBA" id="ARBA00019613"/>
    </source>
</evidence>
<proteinExistence type="inferred from homology"/>
<dbReference type="Pfam" id="PF21538">
    <property type="entry name" value="Med15_M"/>
    <property type="match status" value="1"/>
</dbReference>
<comment type="subcellular location">
    <subcellularLocation>
        <location evidence="1 9">Nucleus</location>
    </subcellularLocation>
</comment>
<dbReference type="InterPro" id="IPR019087">
    <property type="entry name" value="Med15_N"/>
</dbReference>
<accession>A0A915BFF7</accession>
<dbReference type="AlphaFoldDB" id="A0A915BFF7"/>
<evidence type="ECO:0000256" key="6">
    <source>
        <dbReference type="ARBA" id="ARBA00023163"/>
    </source>
</evidence>
<feature type="region of interest" description="Disordered" evidence="10">
    <location>
        <begin position="81"/>
        <end position="190"/>
    </location>
</feature>
<keyword evidence="5 9" id="KW-0010">Activator</keyword>
<feature type="compositionally biased region" description="Polar residues" evidence="10">
    <location>
        <begin position="286"/>
        <end position="295"/>
    </location>
</feature>
<sequence length="758" mass="83052">MGDDDWPSQRFRDHVINRLEPELARNRQNAPNLPVPGDARQVEEYVFQKCLSKDEYMRTIAKVINAINCNSKSAAVPSVLQTSQYQSPQSAQHNYRAPGVPPDPQPTHQQHQQRIMQERYQAPPLGQPPPMMQPQQTSPAGGMGTNVAQGVQQASLGHPSVPHQAPPYGMMSSPVPSAPPGQPSPSHQVYGRMSKTEQPKVGGSEMTQREAMMHRMWKQPQDNSGGAYAPNPTVYGSAPSSYIEPMHASTSYPSGLPPSQGAPPPQQQPPPPHVPSQQQPSVLENLINSPQFGSQPTPPGRPMSGSLNMVSQALVDMPQPHSNISAAQHNEQRMYMEKLRALKPYCEPLRARAQQCRMEGNDSAANKFDTMCSVIEGRTRVSFEYLQQVETWIYKKQDFLHAALVPPVSVASSQTQPQPLVDAVNAVLLNGDSQGGYTERMQPSGPPVGPSAPQWQPPVSTQQSPHAPPSMVSPMGMNPQMQPPPTGPPSVPLPRMHSPQLHGGTQGPPMQVHHSMEHNPYQRHSPYPHPSAPLRSNSQHHAQQQSMHQLPPRMVSSSFGPFTKRRKPPAPPSGMAPAPPPMIEPTRGGQVDNGSGVEDLYVMDDFLPTPMEAMPSNTLPQVGAQLPEAARRELMALGDRFTVDPSIESAPGSNALIVKCNLNSQPVPPLRLVVPRTYPAGPLSVDRAALDLDSFFFDDLQNVIHERLARPGLTTIADYLETWESTVRSYYMGQQQQTSVPTSFDDIFQTTTFDDILS</sequence>
<evidence type="ECO:0000259" key="11">
    <source>
        <dbReference type="Pfam" id="PF09606"/>
    </source>
</evidence>
<feature type="compositionally biased region" description="Low complexity" evidence="10">
    <location>
        <begin position="536"/>
        <end position="549"/>
    </location>
</feature>
<feature type="domain" description="Mediator of RNA polymerase II transcription subunit 15 N-terminal" evidence="11">
    <location>
        <begin position="3"/>
        <end position="76"/>
    </location>
</feature>
<feature type="compositionally biased region" description="Polar residues" evidence="10">
    <location>
        <begin position="81"/>
        <end position="93"/>
    </location>
</feature>
<name>A0A915BFF7_PARUN</name>
<feature type="domain" description="ARC105/Med15 mediator subunit central" evidence="12">
    <location>
        <begin position="331"/>
        <end position="428"/>
    </location>
</feature>
<dbReference type="Pfam" id="PF09606">
    <property type="entry name" value="Med15_N"/>
    <property type="match status" value="1"/>
</dbReference>
<protein>
    <recommendedName>
        <fullName evidence="3 9">Mediator of RNA polymerase II transcription subunit 15</fullName>
    </recommendedName>
    <alternativeName>
        <fullName evidence="8 9">Mediator complex subunit 15</fullName>
    </alternativeName>
</protein>
<dbReference type="WBParaSite" id="PgR037_g106_t03">
    <property type="protein sequence ID" value="PgR037_g106_t03"/>
    <property type="gene ID" value="PgR037_g106"/>
</dbReference>
<dbReference type="Proteomes" id="UP000887569">
    <property type="component" value="Unplaced"/>
</dbReference>
<evidence type="ECO:0000313" key="14">
    <source>
        <dbReference type="Proteomes" id="UP000887569"/>
    </source>
</evidence>
<keyword evidence="7 9" id="KW-0539">Nucleus</keyword>